<evidence type="ECO:0000256" key="5">
    <source>
        <dbReference type="ARBA" id="ARBA00022737"/>
    </source>
</evidence>
<protein>
    <recommendedName>
        <fullName evidence="12">F-box domain-containing protein</fullName>
    </recommendedName>
</protein>
<keyword evidence="4" id="KW-0732">Signal</keyword>
<keyword evidence="11" id="KW-1185">Reference proteome</keyword>
<accession>A0AAD5XM16</accession>
<comment type="caution">
    <text evidence="10">The sequence shown here is derived from an EMBL/GenBank/DDBJ whole genome shotgun (WGS) entry which is preliminary data.</text>
</comment>
<name>A0AAD5XM16_9FUNG</name>
<dbReference type="InterPro" id="IPR001611">
    <property type="entry name" value="Leu-rich_rpt"/>
</dbReference>
<keyword evidence="5" id="KW-0677">Repeat</keyword>
<keyword evidence="8" id="KW-0675">Receptor</keyword>
<keyword evidence="7" id="KW-0472">Membrane</keyword>
<dbReference type="InterPro" id="IPR032675">
    <property type="entry name" value="LRR_dom_sf"/>
</dbReference>
<dbReference type="FunFam" id="3.80.10.10:FF:000095">
    <property type="entry name" value="LRR receptor-like serine/threonine-protein kinase GSO1"/>
    <property type="match status" value="1"/>
</dbReference>
<organism evidence="10 11">
    <name type="scientific">Physocladia obscura</name>
    <dbReference type="NCBI Taxonomy" id="109957"/>
    <lineage>
        <taxon>Eukaryota</taxon>
        <taxon>Fungi</taxon>
        <taxon>Fungi incertae sedis</taxon>
        <taxon>Chytridiomycota</taxon>
        <taxon>Chytridiomycota incertae sedis</taxon>
        <taxon>Chytridiomycetes</taxon>
        <taxon>Chytridiales</taxon>
        <taxon>Chytriomycetaceae</taxon>
        <taxon>Physocladia</taxon>
    </lineage>
</organism>
<dbReference type="PRINTS" id="PR00019">
    <property type="entry name" value="LEURICHRPT"/>
</dbReference>
<keyword evidence="2" id="KW-0433">Leucine-rich repeat</keyword>
<gene>
    <name evidence="10" type="ORF">HK100_011954</name>
</gene>
<reference evidence="10" key="1">
    <citation type="submission" date="2020-05" db="EMBL/GenBank/DDBJ databases">
        <title>Phylogenomic resolution of chytrid fungi.</title>
        <authorList>
            <person name="Stajich J.E."/>
            <person name="Amses K."/>
            <person name="Simmons R."/>
            <person name="Seto K."/>
            <person name="Myers J."/>
            <person name="Bonds A."/>
            <person name="Quandt C.A."/>
            <person name="Barry K."/>
            <person name="Liu P."/>
            <person name="Grigoriev I."/>
            <person name="Longcore J.E."/>
            <person name="James T.Y."/>
        </authorList>
    </citation>
    <scope>NUCLEOTIDE SEQUENCE</scope>
    <source>
        <strain evidence="10">JEL0513</strain>
    </source>
</reference>
<dbReference type="EMBL" id="JADGJH010000080">
    <property type="protein sequence ID" value="KAJ3139104.1"/>
    <property type="molecule type" value="Genomic_DNA"/>
</dbReference>
<dbReference type="Proteomes" id="UP001211907">
    <property type="component" value="Unassembled WGS sequence"/>
</dbReference>
<evidence type="ECO:0000256" key="8">
    <source>
        <dbReference type="ARBA" id="ARBA00023170"/>
    </source>
</evidence>
<evidence type="ECO:0000256" key="6">
    <source>
        <dbReference type="ARBA" id="ARBA00022989"/>
    </source>
</evidence>
<dbReference type="AlphaFoldDB" id="A0AAD5XM16"/>
<proteinExistence type="predicted"/>
<keyword evidence="3" id="KW-0812">Transmembrane</keyword>
<evidence type="ECO:0000256" key="1">
    <source>
        <dbReference type="ARBA" id="ARBA00004167"/>
    </source>
</evidence>
<dbReference type="FunFam" id="3.80.10.10:FF:000413">
    <property type="entry name" value="Inactive leucine-rich repeat receptor-like protein kinase"/>
    <property type="match status" value="1"/>
</dbReference>
<evidence type="ECO:0008006" key="12">
    <source>
        <dbReference type="Google" id="ProtNLM"/>
    </source>
</evidence>
<dbReference type="PANTHER" id="PTHR46662">
    <property type="entry name" value="DI-GLUCOSE BINDING PROTEIN WITH LEUCINE-RICH REPEAT DOMAIN-CONTAINING PROTEIN"/>
    <property type="match status" value="1"/>
</dbReference>
<evidence type="ECO:0000256" key="4">
    <source>
        <dbReference type="ARBA" id="ARBA00022729"/>
    </source>
</evidence>
<evidence type="ECO:0000256" key="2">
    <source>
        <dbReference type="ARBA" id="ARBA00022614"/>
    </source>
</evidence>
<dbReference type="PANTHER" id="PTHR46662:SF104">
    <property type="entry name" value="GPI-ANCHORED ADHESIN-LIKE PROTEIN PGA55-RELATED"/>
    <property type="match status" value="1"/>
</dbReference>
<evidence type="ECO:0000313" key="11">
    <source>
        <dbReference type="Proteomes" id="UP001211907"/>
    </source>
</evidence>
<keyword evidence="9" id="KW-0325">Glycoprotein</keyword>
<evidence type="ECO:0000313" key="10">
    <source>
        <dbReference type="EMBL" id="KAJ3139104.1"/>
    </source>
</evidence>
<sequence>MRGGFFGICRNQMDDATTTATATENALVTIVASLRRIEFQIAALHNEQTALRQGLNQVLALTNHNRRFLTRWADLPFEIAARILALIDPHVVFKLRRLSRANNAVLLSPLFAFLSVSHHLMTDSPVPITPNNRRAVSVDPSISPKALSMDKLWFMAPSNFQIAYAELRLQHFKSISWICIDFSKFKKRVPRSTAMRDASFSQLIQMGLSVQNGRVAFGPQKPPRLHISLPPAIGRLTSLKSLDLSSSKLSGSIPPELGSCISLQLLDLSDNSLTGLLPPSLSQLIELRELNLFQNSLMGSIDAIISLVKLRKVNFHSNKFSGVIPTNIGIALPELTKVFLSQNQFTGEIPASFGNSRNLENLCLFENSLSGIIPPSVFLLPALYDFNLSGNELTGSLPPHFWQMPALQLCSLARNKLDGVLSATNNRTNEDGENTADEHAGAATIGLTRLRVLNLSQNSFSGPIPGILWTIPTLVYVNLSENSFSGLIGDPTRQNRFDLLTDLETLDLHDNATLNGQIPPGIGTCTHLKTLNLCGNAFMGPIPSEIGNCVLMERLLVGGNQFSGVLPDAICDLFRLKELDLSRNTFEGQLPGRFGSLLLESLGLRDSGLSATCLPVGALEGSRLWELLIAEGFVGSVE</sequence>
<evidence type="ECO:0000256" key="3">
    <source>
        <dbReference type="ARBA" id="ARBA00022692"/>
    </source>
</evidence>
<dbReference type="SMART" id="SM00369">
    <property type="entry name" value="LRR_TYP"/>
    <property type="match status" value="6"/>
</dbReference>
<dbReference type="Gene3D" id="3.80.10.10">
    <property type="entry name" value="Ribonuclease Inhibitor"/>
    <property type="match status" value="4"/>
</dbReference>
<dbReference type="Pfam" id="PF00560">
    <property type="entry name" value="LRR_1"/>
    <property type="match status" value="5"/>
</dbReference>
<evidence type="ECO:0000256" key="7">
    <source>
        <dbReference type="ARBA" id="ARBA00023136"/>
    </source>
</evidence>
<dbReference type="Pfam" id="PF13855">
    <property type="entry name" value="LRR_8"/>
    <property type="match status" value="1"/>
</dbReference>
<keyword evidence="6" id="KW-1133">Transmembrane helix</keyword>
<evidence type="ECO:0000256" key="9">
    <source>
        <dbReference type="ARBA" id="ARBA00023180"/>
    </source>
</evidence>
<dbReference type="SUPFAM" id="SSF52058">
    <property type="entry name" value="L domain-like"/>
    <property type="match status" value="2"/>
</dbReference>
<dbReference type="GO" id="GO:0016020">
    <property type="term" value="C:membrane"/>
    <property type="evidence" value="ECO:0007669"/>
    <property type="project" value="UniProtKB-SubCell"/>
</dbReference>
<comment type="subcellular location">
    <subcellularLocation>
        <location evidence="1">Membrane</location>
        <topology evidence="1">Single-pass membrane protein</topology>
    </subcellularLocation>
</comment>
<dbReference type="InterPro" id="IPR003591">
    <property type="entry name" value="Leu-rich_rpt_typical-subtyp"/>
</dbReference>